<organism evidence="5 6">
    <name type="scientific">Actinomortierella ambigua</name>
    <dbReference type="NCBI Taxonomy" id="1343610"/>
    <lineage>
        <taxon>Eukaryota</taxon>
        <taxon>Fungi</taxon>
        <taxon>Fungi incertae sedis</taxon>
        <taxon>Mucoromycota</taxon>
        <taxon>Mortierellomycotina</taxon>
        <taxon>Mortierellomycetes</taxon>
        <taxon>Mortierellales</taxon>
        <taxon>Mortierellaceae</taxon>
        <taxon>Actinomortierella</taxon>
    </lineage>
</organism>
<evidence type="ECO:0000256" key="2">
    <source>
        <dbReference type="ARBA" id="ARBA00038160"/>
    </source>
</evidence>
<feature type="region of interest" description="Disordered" evidence="3">
    <location>
        <begin position="311"/>
        <end position="435"/>
    </location>
</feature>
<dbReference type="Pfam" id="PF00383">
    <property type="entry name" value="dCMP_cyt_deam_1"/>
    <property type="match status" value="1"/>
</dbReference>
<comment type="similarity">
    <text evidence="2">Belongs to the cytidine and deoxycytidylate deaminase family. ADAT3 subfamily.</text>
</comment>
<feature type="compositionally biased region" description="Basic and acidic residues" evidence="3">
    <location>
        <begin position="338"/>
        <end position="349"/>
    </location>
</feature>
<dbReference type="SUPFAM" id="SSF53927">
    <property type="entry name" value="Cytidine deaminase-like"/>
    <property type="match status" value="2"/>
</dbReference>
<feature type="compositionally biased region" description="Low complexity" evidence="3">
    <location>
        <begin position="397"/>
        <end position="429"/>
    </location>
</feature>
<feature type="compositionally biased region" description="Low complexity" evidence="3">
    <location>
        <begin position="373"/>
        <end position="386"/>
    </location>
</feature>
<evidence type="ECO:0000256" key="3">
    <source>
        <dbReference type="SAM" id="MobiDB-lite"/>
    </source>
</evidence>
<sequence>MNDRDHMDIQNTILEQVLPDEEVRPLETENVYISVVEPKKTNAVIKFIRTLPQTKALDHLRQLRKTQHEDGKFTLHVILCMESTLSRDQLDQAINASGLQHDLAPEIYAVPKHAALTREQFEAWRTVWPIVFREDLNRHPAILPPMKRKALAHMLETCQLAQRQQEQPHEQKHHKEDSSCTIGNDLPIVAMVVDPATDKVLATAYDTRRSSGHTLQHATLNCIEAVAKQEREARAEVEQQQQRMQRLNALHRERKRQIESGGGSDTVTPSSSTAADEATATATTVVAAKEQLAHGVKHKLSEAELAYVEEGKGAAASPAQGSSRHTQPEPVMGKKAKLALEKEEAHETMQKTNGSSKMMEMEEEEKEEAGQDSPATTTSTSNPTSAGYESDVDTPMSAASLTTGTPATTPSASLSSSSSSLSASLPAGSMDSFESSKPKKAYLCTGYDVYLTHEPCVMCSMALVHSRVGRVFFLKPSPKSGGLGSVHKIHSHANLNHHFFVYRIQDPSLTAFVEQDSVPDVIDC</sequence>
<feature type="domain" description="CMP/dCMP-type deaminase" evidence="4">
    <location>
        <begin position="364"/>
        <end position="502"/>
    </location>
</feature>
<dbReference type="InterPro" id="IPR016193">
    <property type="entry name" value="Cytidine_deaminase-like"/>
</dbReference>
<dbReference type="EMBL" id="JAAAJB010000157">
    <property type="protein sequence ID" value="KAG0263636.1"/>
    <property type="molecule type" value="Genomic_DNA"/>
</dbReference>
<dbReference type="PROSITE" id="PS51747">
    <property type="entry name" value="CYT_DCMP_DEAMINASES_2"/>
    <property type="match status" value="1"/>
</dbReference>
<comment type="caution">
    <text evidence="5">The sequence shown here is derived from an EMBL/GenBank/DDBJ whole genome shotgun (WGS) entry which is preliminary data.</text>
</comment>
<feature type="region of interest" description="Disordered" evidence="3">
    <location>
        <begin position="253"/>
        <end position="279"/>
    </location>
</feature>
<evidence type="ECO:0000259" key="4">
    <source>
        <dbReference type="PROSITE" id="PS51747"/>
    </source>
</evidence>
<dbReference type="GO" id="GO:0005634">
    <property type="term" value="C:nucleus"/>
    <property type="evidence" value="ECO:0007669"/>
    <property type="project" value="TreeGrafter"/>
</dbReference>
<protein>
    <submittedName>
        <fullName evidence="5">tRNA-specific adenosine deaminase subunit tad3</fullName>
    </submittedName>
</protein>
<feature type="region of interest" description="Disordered" evidence="3">
    <location>
        <begin position="161"/>
        <end position="180"/>
    </location>
</feature>
<dbReference type="InterPro" id="IPR002125">
    <property type="entry name" value="CMP_dCMP_dom"/>
</dbReference>
<gene>
    <name evidence="5" type="primary">TAD3</name>
    <name evidence="5" type="ORF">DFQ27_001647</name>
</gene>
<dbReference type="GO" id="GO:0052717">
    <property type="term" value="F:tRNA-specific adenosine-34 deaminase activity"/>
    <property type="evidence" value="ECO:0007669"/>
    <property type="project" value="UniProtKB-EC"/>
</dbReference>
<dbReference type="Gene3D" id="3.40.140.10">
    <property type="entry name" value="Cytidine Deaminase, domain 2"/>
    <property type="match status" value="2"/>
</dbReference>
<reference evidence="5" key="1">
    <citation type="journal article" date="2020" name="Fungal Divers.">
        <title>Resolving the Mortierellaceae phylogeny through synthesis of multi-gene phylogenetics and phylogenomics.</title>
        <authorList>
            <person name="Vandepol N."/>
            <person name="Liber J."/>
            <person name="Desiro A."/>
            <person name="Na H."/>
            <person name="Kennedy M."/>
            <person name="Barry K."/>
            <person name="Grigoriev I.V."/>
            <person name="Miller A.N."/>
            <person name="O'Donnell K."/>
            <person name="Stajich J.E."/>
            <person name="Bonito G."/>
        </authorList>
    </citation>
    <scope>NUCLEOTIDE SEQUENCE</scope>
    <source>
        <strain evidence="5">BC1065</strain>
    </source>
</reference>
<dbReference type="OrthoDB" id="3180714at2759"/>
<dbReference type="GO" id="GO:0046872">
    <property type="term" value="F:metal ion binding"/>
    <property type="evidence" value="ECO:0007669"/>
    <property type="project" value="UniProtKB-KW"/>
</dbReference>
<evidence type="ECO:0000256" key="1">
    <source>
        <dbReference type="ARBA" id="ARBA00022694"/>
    </source>
</evidence>
<dbReference type="AlphaFoldDB" id="A0A9P6U8E5"/>
<dbReference type="GO" id="GO:0002100">
    <property type="term" value="P:tRNA wobble adenosine to inosine editing"/>
    <property type="evidence" value="ECO:0007669"/>
    <property type="project" value="InterPro"/>
</dbReference>
<proteinExistence type="inferred from homology"/>
<accession>A0A9P6U8E5</accession>
<keyword evidence="1" id="KW-0819">tRNA processing</keyword>
<dbReference type="GO" id="GO:0005737">
    <property type="term" value="C:cytoplasm"/>
    <property type="evidence" value="ECO:0007669"/>
    <property type="project" value="TreeGrafter"/>
</dbReference>
<dbReference type="PANTHER" id="PTHR11079:SF156">
    <property type="entry name" value="INACTIVE TRNA-SPECIFIC ADENOSINE DEAMINASE-LIKE PROTEIN 3-RELATED"/>
    <property type="match status" value="1"/>
</dbReference>
<keyword evidence="6" id="KW-1185">Reference proteome</keyword>
<evidence type="ECO:0000313" key="5">
    <source>
        <dbReference type="EMBL" id="KAG0263636.1"/>
    </source>
</evidence>
<feature type="compositionally biased region" description="Basic and acidic residues" evidence="3">
    <location>
        <begin position="166"/>
        <end position="178"/>
    </location>
</feature>
<dbReference type="CDD" id="cd01285">
    <property type="entry name" value="nucleoside_deaminase"/>
    <property type="match status" value="1"/>
</dbReference>
<evidence type="ECO:0000313" key="6">
    <source>
        <dbReference type="Proteomes" id="UP000807716"/>
    </source>
</evidence>
<dbReference type="PANTHER" id="PTHR11079">
    <property type="entry name" value="CYTOSINE DEAMINASE FAMILY MEMBER"/>
    <property type="match status" value="1"/>
</dbReference>
<name>A0A9P6U8E5_9FUNG</name>
<dbReference type="Proteomes" id="UP000807716">
    <property type="component" value="Unassembled WGS sequence"/>
</dbReference>